<evidence type="ECO:0000256" key="3">
    <source>
        <dbReference type="SAM" id="SignalP"/>
    </source>
</evidence>
<reference evidence="5" key="1">
    <citation type="submission" date="2021-12" db="EMBL/GenBank/DDBJ databases">
        <authorList>
            <person name="King R."/>
        </authorList>
    </citation>
    <scope>NUCLEOTIDE SEQUENCE</scope>
</reference>
<dbReference type="OrthoDB" id="671595at2759"/>
<protein>
    <recommendedName>
        <fullName evidence="4">TIL domain-containing protein</fullName>
    </recommendedName>
</protein>
<feature type="chain" id="PRO_5040421719" description="TIL domain-containing protein" evidence="3">
    <location>
        <begin position="21"/>
        <end position="154"/>
    </location>
</feature>
<dbReference type="InterPro" id="IPR051368">
    <property type="entry name" value="SerProtInhib-TIL_Domain"/>
</dbReference>
<dbReference type="PANTHER" id="PTHR23259:SF70">
    <property type="entry name" value="ACCESSORY GLAND PROTEIN ACP62F-RELATED"/>
    <property type="match status" value="1"/>
</dbReference>
<evidence type="ECO:0000259" key="4">
    <source>
        <dbReference type="Pfam" id="PF01826"/>
    </source>
</evidence>
<feature type="domain" description="TIL" evidence="4">
    <location>
        <begin position="95"/>
        <end position="154"/>
    </location>
</feature>
<accession>A0A9N8KSX2</accession>
<dbReference type="Gene3D" id="2.10.25.10">
    <property type="entry name" value="Laminin"/>
    <property type="match status" value="2"/>
</dbReference>
<dbReference type="Proteomes" id="UP001154114">
    <property type="component" value="Chromosome 12"/>
</dbReference>
<evidence type="ECO:0000256" key="2">
    <source>
        <dbReference type="ARBA" id="ARBA00023157"/>
    </source>
</evidence>
<dbReference type="SUPFAM" id="SSF57567">
    <property type="entry name" value="Serine protease inhibitors"/>
    <property type="match status" value="2"/>
</dbReference>
<dbReference type="InterPro" id="IPR002919">
    <property type="entry name" value="TIL_dom"/>
</dbReference>
<dbReference type="PANTHER" id="PTHR23259">
    <property type="entry name" value="RIDDLE"/>
    <property type="match status" value="1"/>
</dbReference>
<sequence>MSSPVLTICLFVVALTVVSAVPPGVTPEVCQSKDNEVYYKCDLEACFKTCQHLKTPPPCPSIAAGCFSPACICKGGYLRNAEGKCVPENQCGNFCLKFEEYTSCELEHCYKTCEHLKTPPACPSISSYCYKPACICKEGTLRNSGGLCVPPEEC</sequence>
<dbReference type="GO" id="GO:0030414">
    <property type="term" value="F:peptidase inhibitor activity"/>
    <property type="evidence" value="ECO:0007669"/>
    <property type="project" value="UniProtKB-KW"/>
</dbReference>
<feature type="domain" description="TIL" evidence="4">
    <location>
        <begin position="33"/>
        <end position="91"/>
    </location>
</feature>
<organism evidence="5 6">
    <name type="scientific">Chrysodeixis includens</name>
    <name type="common">Soybean looper</name>
    <name type="synonym">Pseudoplusia includens</name>
    <dbReference type="NCBI Taxonomy" id="689277"/>
    <lineage>
        <taxon>Eukaryota</taxon>
        <taxon>Metazoa</taxon>
        <taxon>Ecdysozoa</taxon>
        <taxon>Arthropoda</taxon>
        <taxon>Hexapoda</taxon>
        <taxon>Insecta</taxon>
        <taxon>Pterygota</taxon>
        <taxon>Neoptera</taxon>
        <taxon>Endopterygota</taxon>
        <taxon>Lepidoptera</taxon>
        <taxon>Glossata</taxon>
        <taxon>Ditrysia</taxon>
        <taxon>Noctuoidea</taxon>
        <taxon>Noctuidae</taxon>
        <taxon>Plusiinae</taxon>
        <taxon>Chrysodeixis</taxon>
    </lineage>
</organism>
<evidence type="ECO:0000256" key="1">
    <source>
        <dbReference type="ARBA" id="ARBA00022690"/>
    </source>
</evidence>
<keyword evidence="6" id="KW-1185">Reference proteome</keyword>
<evidence type="ECO:0000313" key="6">
    <source>
        <dbReference type="Proteomes" id="UP001154114"/>
    </source>
</evidence>
<gene>
    <name evidence="5" type="ORF">CINC_LOCUS2147</name>
</gene>
<evidence type="ECO:0000313" key="5">
    <source>
        <dbReference type="EMBL" id="CAD0200461.1"/>
    </source>
</evidence>
<keyword evidence="3" id="KW-0732">Signal</keyword>
<dbReference type="CDD" id="cd19941">
    <property type="entry name" value="TIL"/>
    <property type="match status" value="2"/>
</dbReference>
<proteinExistence type="predicted"/>
<dbReference type="Pfam" id="PF01826">
    <property type="entry name" value="TIL"/>
    <property type="match status" value="2"/>
</dbReference>
<dbReference type="InterPro" id="IPR036084">
    <property type="entry name" value="Ser_inhib-like_sf"/>
</dbReference>
<keyword evidence="1" id="KW-0646">Protease inhibitor</keyword>
<name>A0A9N8KSX2_CHRIL</name>
<dbReference type="EMBL" id="LR824015">
    <property type="protein sequence ID" value="CAD0200461.1"/>
    <property type="molecule type" value="Genomic_DNA"/>
</dbReference>
<feature type="signal peptide" evidence="3">
    <location>
        <begin position="1"/>
        <end position="20"/>
    </location>
</feature>
<dbReference type="AlphaFoldDB" id="A0A9N8KSX2"/>
<keyword evidence="2" id="KW-1015">Disulfide bond</keyword>